<sequence>MAQHQDLKRKGGADPDHQMSRNHAPPPLIEDSEFLACYTFLENSFKSYDPTLGYVYFGTMGERGEEALKVALMRCYKGSSGPGGFQNVIKNAVMKLRPKAAFSVGGCMGLKSTDTKLGDVVVSSKLSTEEFTTPVRRNIGNLNLFVTEGWKPPLKDPVGEETVQVHRDSEIFSGSQFITKQRRMSQSHVIAVERDGEGLFAAAHDMNIEWVIVKGISHFSDDSNASDKSWKSFASIMAASLVSNMLNDPVVFKEWPHYEDLTAKNQPETTTEPDKQRPDSVCLEECQKQLRSLYETSSKVRIIPWDQNSAVDIDKIYTDLSWIMDDRTPWGVIQEKLDHYTEIFAHREARRAPKRILVYGQPGIGKTVFTKKATFDWSQQRYSETLGAFDLVLLVRLRDVSNLQDVPSILRASEVLDSNGAISVHNLYDYICRHQEKVLLILDGYDEYVYSSKNESPVFKIWTKNQLRDCCVVITSREMKAETLRNGSDAQFKIDGFNYQRQEEFARRFLKDDEDIEEFFMYLWQHNLRGLAQIPLLLLKLCLLWTKTTREELPKERADIFAQLMTTMFDHMCEKKSAEESVSAKDYSDELYALGRLAFEALLQGQLYFPVSQLPAGYSLIERLIEVGLFQVLNMASLNREKGVYFIHKSVQEYLAGNFLKEELTSKKAESTNSLLKLDSVKKIREMFEVLKFAVELSEEAARDILIQLRMAAKKEELTEFKFDNETPSEKDLSKEQTDFFNLCNQLFFYCSAETRKNLFPTFLSSFGGVLVIDEKQLNVIVQEKLVQTTETPNHVFFYYKKYTEQDYSNLIILTQQLNAVIVSSAGEKKASEFLSNLTWRRIDEFFLKKEENNTHLYLAKIVKKQNEDEEIPFPCDIIKALISKQETTKKTNMNGDESSEESSSSCCSKRHGLSRVWRIEAQRVNRSQVELMSEMMPFITAPHGILVWGKYGEVFDAEVTESLLRSIQVTHKLKRLTLNVTSSPAVEFINNLFKKAPNLEWLDMSFNPLLGAGVDSLIKHLSCAPHLEELGLYRVKMTPQQVMNLSSAIKQHGNITILWSFYHVSFPTLSQFVKALLHGTSCLFLSVTCFPVLRRTQQILRHFASCMNELKFINVVSFSLHKSFDHKGNPKPEHEWPSEDYWKECYPSLFSHSSNKSQPQKQQIPAETPLSIHDSPFPADDQDTVRRTFLAPPDPTVEPMLTEASIPTAHGSSHGLVPQVQYSEHFSLPDIHTHHHSAPSTIFTPRESLSTDPYLISGPGPSTVTQEEPIDEVMMPDKSDGPDSYCSSCILISLKQC</sequence>
<keyword evidence="2" id="KW-0067">ATP-binding</keyword>
<organism evidence="5 6">
    <name type="scientific">Porites lobata</name>
    <dbReference type="NCBI Taxonomy" id="104759"/>
    <lineage>
        <taxon>Eukaryota</taxon>
        <taxon>Metazoa</taxon>
        <taxon>Cnidaria</taxon>
        <taxon>Anthozoa</taxon>
        <taxon>Hexacorallia</taxon>
        <taxon>Scleractinia</taxon>
        <taxon>Fungiina</taxon>
        <taxon>Poritidae</taxon>
        <taxon>Porites</taxon>
    </lineage>
</organism>
<feature type="region of interest" description="Disordered" evidence="3">
    <location>
        <begin position="889"/>
        <end position="908"/>
    </location>
</feature>
<evidence type="ECO:0000256" key="2">
    <source>
        <dbReference type="ARBA" id="ARBA00022840"/>
    </source>
</evidence>
<keyword evidence="1" id="KW-0547">Nucleotide-binding</keyword>
<feature type="compositionally biased region" description="Basic and acidic residues" evidence="3">
    <location>
        <begin position="1"/>
        <end position="19"/>
    </location>
</feature>
<feature type="region of interest" description="Disordered" evidence="3">
    <location>
        <begin position="1252"/>
        <end position="1284"/>
    </location>
</feature>
<dbReference type="InterPro" id="IPR027417">
    <property type="entry name" value="P-loop_NTPase"/>
</dbReference>
<dbReference type="PANTHER" id="PTHR46312:SF2">
    <property type="entry name" value="NUCLEOTIDE-BINDING OLIGOMERIZATION DOMAIN-CONTAINING PROTEIN 2-LIKE"/>
    <property type="match status" value="1"/>
</dbReference>
<gene>
    <name evidence="5" type="ORF">PLOB_00003202</name>
</gene>
<dbReference type="PANTHER" id="PTHR46312">
    <property type="entry name" value="NACHT DOMAIN-CONTAINING PROTEIN"/>
    <property type="match status" value="1"/>
</dbReference>
<evidence type="ECO:0000256" key="1">
    <source>
        <dbReference type="ARBA" id="ARBA00022741"/>
    </source>
</evidence>
<keyword evidence="6" id="KW-1185">Reference proteome</keyword>
<evidence type="ECO:0000256" key="3">
    <source>
        <dbReference type="SAM" id="MobiDB-lite"/>
    </source>
</evidence>
<dbReference type="Gene3D" id="3.40.50.1580">
    <property type="entry name" value="Nucleoside phosphorylase domain"/>
    <property type="match status" value="1"/>
</dbReference>
<protein>
    <recommendedName>
        <fullName evidence="4">NACHT domain-containing protein</fullName>
    </recommendedName>
</protein>
<dbReference type="SUPFAM" id="SSF52540">
    <property type="entry name" value="P-loop containing nucleoside triphosphate hydrolases"/>
    <property type="match status" value="1"/>
</dbReference>
<dbReference type="InterPro" id="IPR032675">
    <property type="entry name" value="LRR_dom_sf"/>
</dbReference>
<dbReference type="Gene3D" id="3.80.10.10">
    <property type="entry name" value="Ribonuclease Inhibitor"/>
    <property type="match status" value="1"/>
</dbReference>
<evidence type="ECO:0000313" key="5">
    <source>
        <dbReference type="EMBL" id="CAH3158509.1"/>
    </source>
</evidence>
<feature type="region of interest" description="Disordered" evidence="3">
    <location>
        <begin position="1"/>
        <end position="27"/>
    </location>
</feature>
<dbReference type="SUPFAM" id="SSF53167">
    <property type="entry name" value="Purine and uridine phosphorylases"/>
    <property type="match status" value="1"/>
</dbReference>
<feature type="region of interest" description="Disordered" evidence="3">
    <location>
        <begin position="1154"/>
        <end position="1201"/>
    </location>
</feature>
<dbReference type="EMBL" id="CALNXK010000111">
    <property type="protein sequence ID" value="CAH3158509.1"/>
    <property type="molecule type" value="Genomic_DNA"/>
</dbReference>
<name>A0ABN8Q7S0_9CNID</name>
<dbReference type="Pfam" id="PF05729">
    <property type="entry name" value="NACHT"/>
    <property type="match status" value="1"/>
</dbReference>
<reference evidence="5 6" key="1">
    <citation type="submission" date="2022-05" db="EMBL/GenBank/DDBJ databases">
        <authorList>
            <consortium name="Genoscope - CEA"/>
            <person name="William W."/>
        </authorList>
    </citation>
    <scope>NUCLEOTIDE SEQUENCE [LARGE SCALE GENOMIC DNA]</scope>
</reference>
<proteinExistence type="predicted"/>
<accession>A0ABN8Q7S0</accession>
<dbReference type="InterPro" id="IPR035994">
    <property type="entry name" value="Nucleoside_phosphorylase_sf"/>
</dbReference>
<dbReference type="PROSITE" id="PS50837">
    <property type="entry name" value="NACHT"/>
    <property type="match status" value="1"/>
</dbReference>
<dbReference type="Gene3D" id="3.40.50.300">
    <property type="entry name" value="P-loop containing nucleotide triphosphate hydrolases"/>
    <property type="match status" value="1"/>
</dbReference>
<feature type="domain" description="NACHT" evidence="4">
    <location>
        <begin position="354"/>
        <end position="447"/>
    </location>
</feature>
<dbReference type="SUPFAM" id="SSF52047">
    <property type="entry name" value="RNI-like"/>
    <property type="match status" value="1"/>
</dbReference>
<comment type="caution">
    <text evidence="5">The sequence shown here is derived from an EMBL/GenBank/DDBJ whole genome shotgun (WGS) entry which is preliminary data.</text>
</comment>
<feature type="compositionally biased region" description="Polar residues" evidence="3">
    <location>
        <begin position="1154"/>
        <end position="1166"/>
    </location>
</feature>
<evidence type="ECO:0000259" key="4">
    <source>
        <dbReference type="PROSITE" id="PS50837"/>
    </source>
</evidence>
<dbReference type="Proteomes" id="UP001159405">
    <property type="component" value="Unassembled WGS sequence"/>
</dbReference>
<evidence type="ECO:0000313" key="6">
    <source>
        <dbReference type="Proteomes" id="UP001159405"/>
    </source>
</evidence>
<dbReference type="InterPro" id="IPR007111">
    <property type="entry name" value="NACHT_NTPase"/>
</dbReference>